<evidence type="ECO:0000259" key="1">
    <source>
        <dbReference type="Pfam" id="PF00085"/>
    </source>
</evidence>
<protein>
    <recommendedName>
        <fullName evidence="1">Thioredoxin domain-containing protein</fullName>
    </recommendedName>
</protein>
<comment type="caution">
    <text evidence="2">The sequence shown here is derived from an EMBL/GenBank/DDBJ whole genome shotgun (WGS) entry which is preliminary data.</text>
</comment>
<organism evidence="2 3">
    <name type="scientific">Parthenolecanium corni</name>
    <dbReference type="NCBI Taxonomy" id="536013"/>
    <lineage>
        <taxon>Eukaryota</taxon>
        <taxon>Metazoa</taxon>
        <taxon>Ecdysozoa</taxon>
        <taxon>Arthropoda</taxon>
        <taxon>Hexapoda</taxon>
        <taxon>Insecta</taxon>
        <taxon>Pterygota</taxon>
        <taxon>Neoptera</taxon>
        <taxon>Paraneoptera</taxon>
        <taxon>Hemiptera</taxon>
        <taxon>Sternorrhyncha</taxon>
        <taxon>Coccoidea</taxon>
        <taxon>Coccidae</taxon>
        <taxon>Parthenolecanium</taxon>
    </lineage>
</organism>
<dbReference type="EMBL" id="JBBCAQ010000032">
    <property type="protein sequence ID" value="KAK7584272.1"/>
    <property type="molecule type" value="Genomic_DNA"/>
</dbReference>
<dbReference type="CDD" id="cd02947">
    <property type="entry name" value="TRX_family"/>
    <property type="match status" value="1"/>
</dbReference>
<proteinExistence type="predicted"/>
<dbReference type="Proteomes" id="UP001367676">
    <property type="component" value="Unassembled WGS sequence"/>
</dbReference>
<accession>A0AAN9TDR8</accession>
<keyword evidence="3" id="KW-1185">Reference proteome</keyword>
<dbReference type="AlphaFoldDB" id="A0AAN9TDR8"/>
<dbReference type="SUPFAM" id="SSF52833">
    <property type="entry name" value="Thioredoxin-like"/>
    <property type="match status" value="1"/>
</dbReference>
<gene>
    <name evidence="2" type="ORF">V9T40_005235</name>
</gene>
<sequence>MEKPLTTYVKEKQGGLYLVKINKDNFESFCSKNGVQSLPKMHVYVGGERKEESGYKEGEALRQLVNKYCP</sequence>
<name>A0AAN9TDR8_9HEMI</name>
<feature type="domain" description="Thioredoxin" evidence="1">
    <location>
        <begin position="9"/>
        <end position="66"/>
    </location>
</feature>
<dbReference type="InterPro" id="IPR036249">
    <property type="entry name" value="Thioredoxin-like_sf"/>
</dbReference>
<dbReference type="InterPro" id="IPR013766">
    <property type="entry name" value="Thioredoxin_domain"/>
</dbReference>
<dbReference type="Gene3D" id="3.40.30.10">
    <property type="entry name" value="Glutaredoxin"/>
    <property type="match status" value="1"/>
</dbReference>
<evidence type="ECO:0000313" key="3">
    <source>
        <dbReference type="Proteomes" id="UP001367676"/>
    </source>
</evidence>
<evidence type="ECO:0000313" key="2">
    <source>
        <dbReference type="EMBL" id="KAK7584272.1"/>
    </source>
</evidence>
<dbReference type="Pfam" id="PF00085">
    <property type="entry name" value="Thioredoxin"/>
    <property type="match status" value="1"/>
</dbReference>
<reference evidence="2 3" key="1">
    <citation type="submission" date="2024-03" db="EMBL/GenBank/DDBJ databases">
        <title>Adaptation during the transition from Ophiocordyceps entomopathogen to insect associate is accompanied by gene loss and intensified selection.</title>
        <authorList>
            <person name="Ward C.M."/>
            <person name="Onetto C.A."/>
            <person name="Borneman A.R."/>
        </authorList>
    </citation>
    <scope>NUCLEOTIDE SEQUENCE [LARGE SCALE GENOMIC DNA]</scope>
    <source>
        <strain evidence="2">AWRI1</strain>
        <tissue evidence="2">Single Adult Female</tissue>
    </source>
</reference>